<gene>
    <name evidence="2" type="ORF">BD809_104235</name>
</gene>
<name>A0A5S5C4R1_9FLAO</name>
<dbReference type="PANTHER" id="PTHR30543:SF21">
    <property type="entry name" value="NAD(P)H-DEPENDENT FMN REDUCTASE LOT6"/>
    <property type="match status" value="1"/>
</dbReference>
<feature type="domain" description="NADPH-dependent FMN reductase-like" evidence="1">
    <location>
        <begin position="3"/>
        <end position="144"/>
    </location>
</feature>
<comment type="caution">
    <text evidence="2">The sequence shown here is derived from an EMBL/GenBank/DDBJ whole genome shotgun (WGS) entry which is preliminary data.</text>
</comment>
<proteinExistence type="predicted"/>
<dbReference type="InterPro" id="IPR029039">
    <property type="entry name" value="Flavoprotein-like_sf"/>
</dbReference>
<dbReference type="GO" id="GO:0016491">
    <property type="term" value="F:oxidoreductase activity"/>
    <property type="evidence" value="ECO:0007669"/>
    <property type="project" value="InterPro"/>
</dbReference>
<dbReference type="GO" id="GO:0010181">
    <property type="term" value="F:FMN binding"/>
    <property type="evidence" value="ECO:0007669"/>
    <property type="project" value="TreeGrafter"/>
</dbReference>
<evidence type="ECO:0000313" key="2">
    <source>
        <dbReference type="EMBL" id="TYP74415.1"/>
    </source>
</evidence>
<dbReference type="AlphaFoldDB" id="A0A5S5C4R1"/>
<evidence type="ECO:0000259" key="1">
    <source>
        <dbReference type="Pfam" id="PF03358"/>
    </source>
</evidence>
<dbReference type="InterPro" id="IPR005025">
    <property type="entry name" value="FMN_Rdtase-like_dom"/>
</dbReference>
<dbReference type="PANTHER" id="PTHR30543">
    <property type="entry name" value="CHROMATE REDUCTASE"/>
    <property type="match status" value="1"/>
</dbReference>
<dbReference type="Gene3D" id="3.40.50.360">
    <property type="match status" value="1"/>
</dbReference>
<keyword evidence="3" id="KW-1185">Reference proteome</keyword>
<accession>A0A5S5C4R1</accession>
<dbReference type="InterPro" id="IPR050712">
    <property type="entry name" value="NAD(P)H-dep_reductase"/>
</dbReference>
<dbReference type="Pfam" id="PF03358">
    <property type="entry name" value="FMN_red"/>
    <property type="match status" value="1"/>
</dbReference>
<reference evidence="2 3" key="1">
    <citation type="submission" date="2019-07" db="EMBL/GenBank/DDBJ databases">
        <title>Genomic Encyclopedia of Archaeal and Bacterial Type Strains, Phase II (KMG-II): from individual species to whole genera.</title>
        <authorList>
            <person name="Goeker M."/>
        </authorList>
    </citation>
    <scope>NUCLEOTIDE SEQUENCE [LARGE SCALE GENOMIC DNA]</scope>
    <source>
        <strain evidence="2 3">DSM 17527</strain>
    </source>
</reference>
<organism evidence="2 3">
    <name type="scientific">Aquimarina intermedia</name>
    <dbReference type="NCBI Taxonomy" id="350814"/>
    <lineage>
        <taxon>Bacteria</taxon>
        <taxon>Pseudomonadati</taxon>
        <taxon>Bacteroidota</taxon>
        <taxon>Flavobacteriia</taxon>
        <taxon>Flavobacteriales</taxon>
        <taxon>Flavobacteriaceae</taxon>
        <taxon>Aquimarina</taxon>
    </lineage>
</organism>
<dbReference type="EMBL" id="VNHU01000004">
    <property type="protein sequence ID" value="TYP74415.1"/>
    <property type="molecule type" value="Genomic_DNA"/>
</dbReference>
<dbReference type="GO" id="GO:0005829">
    <property type="term" value="C:cytosol"/>
    <property type="evidence" value="ECO:0007669"/>
    <property type="project" value="TreeGrafter"/>
</dbReference>
<dbReference type="Proteomes" id="UP000324376">
    <property type="component" value="Unassembled WGS sequence"/>
</dbReference>
<dbReference type="OrthoDB" id="5767802at2"/>
<dbReference type="SUPFAM" id="SSF52218">
    <property type="entry name" value="Flavoproteins"/>
    <property type="match status" value="1"/>
</dbReference>
<dbReference type="RefSeq" id="WP_148782513.1">
    <property type="nucleotide sequence ID" value="NZ_VNHU01000004.1"/>
</dbReference>
<evidence type="ECO:0000313" key="3">
    <source>
        <dbReference type="Proteomes" id="UP000324376"/>
    </source>
</evidence>
<sequence length="179" mass="20050">MKKIIALGGSNSKHSINKTLATYVANKVENVEVNIVDLNDFELPLYGIDFETENGIPENAIRLNSLIESTDGLVISLAEHNGSYTVFFKNTLDWLSRIDIKVWKDKPILLLATSPGVRGGIIVLQSAKTYFPYLGGNVIADFSLANFYESFLDNEISNAELKKELNHKIQLFEQKLNDK</sequence>
<protein>
    <submittedName>
        <fullName evidence="2">NAD(P)H-dependent FMN reductase</fullName>
    </submittedName>
</protein>